<dbReference type="GO" id="GO:0046872">
    <property type="term" value="F:metal ion binding"/>
    <property type="evidence" value="ECO:0007669"/>
    <property type="project" value="UniProtKB-KW"/>
</dbReference>
<feature type="region of interest" description="Disordered" evidence="4">
    <location>
        <begin position="203"/>
        <end position="225"/>
    </location>
</feature>
<dbReference type="PANTHER" id="PTHR13848">
    <property type="entry name" value="PROTEIN YIPPEE-LIKE CG15309-RELATED"/>
    <property type="match status" value="1"/>
</dbReference>
<keyword evidence="3" id="KW-0862">Zinc</keyword>
<feature type="compositionally biased region" description="Basic residues" evidence="4">
    <location>
        <begin position="482"/>
        <end position="493"/>
    </location>
</feature>
<feature type="compositionally biased region" description="Polar residues" evidence="4">
    <location>
        <begin position="527"/>
        <end position="545"/>
    </location>
</feature>
<protein>
    <submittedName>
        <fullName evidence="7">Yippee domain-containing protein</fullName>
    </submittedName>
</protein>
<feature type="domain" description="Yippee" evidence="5">
    <location>
        <begin position="17"/>
        <end position="114"/>
    </location>
</feature>
<feature type="compositionally biased region" description="Basic residues" evidence="4">
    <location>
        <begin position="204"/>
        <end position="225"/>
    </location>
</feature>
<evidence type="ECO:0000256" key="1">
    <source>
        <dbReference type="ARBA" id="ARBA00005613"/>
    </source>
</evidence>
<feature type="compositionally biased region" description="Acidic residues" evidence="4">
    <location>
        <begin position="509"/>
        <end position="526"/>
    </location>
</feature>
<dbReference type="InterPro" id="IPR034751">
    <property type="entry name" value="Yippee"/>
</dbReference>
<evidence type="ECO:0000313" key="7">
    <source>
        <dbReference type="WBParaSite" id="SMTH1_26810.1"/>
    </source>
</evidence>
<keyword evidence="2" id="KW-0479">Metal-binding</keyword>
<evidence type="ECO:0000259" key="5">
    <source>
        <dbReference type="PROSITE" id="PS51792"/>
    </source>
</evidence>
<sequence>MVKGKFQAYFPFEKNSLTYSCLHCRAHLARHDDLISKSFQGSQGRAYLFNQAVNVRCAEAKQRVLLTGLHFVADIFCACCDTALGWKYERAFEPSQRYKEGKVIIELAHLFKDNSWDAEWLYPLYPTSSIANGNTSDTTLKYAKPHSISVSDYRHSEAGKSKSSLNFPPIDASNSLSSTDGGVFESSTTDLIDPNEETCTDFVHHHHHHHHSHPPPSLHHHHHQLHYHLNTSPSSTQVHQSSFSLMSNDSASLSYRLSSSLNATGWAFRIPPSLTSNNDGHDKYLLDLSDSGRVSDYSHTCTSTSATENVGHLNLVCSTDNNNSDSDTRHVDNSIPDNLIITNIDKSNTRIHNNTDNKTRIVSGQTSTNINNNNNNNNNNIRKEDEHFTKSKPITPITIKLSHKDQNNNAVDNNNNNSEYSCLETDAYDIFEDTNFNNGNNHRPVDDLCLRKLSQFSTPQARRISKINTQNLRVTFNSNLGKRNRKRIKHRLRASSASPSRDFLLPTGSEDEEDDKEEAEAEETDNLSDFTNFHNQSQNIVKVQD</sequence>
<dbReference type="InterPro" id="IPR004910">
    <property type="entry name" value="Yippee/Mis18/Cereblon"/>
</dbReference>
<comment type="similarity">
    <text evidence="1">Belongs to the yippee family.</text>
</comment>
<organism evidence="6 7">
    <name type="scientific">Schistosoma mattheei</name>
    <dbReference type="NCBI Taxonomy" id="31246"/>
    <lineage>
        <taxon>Eukaryota</taxon>
        <taxon>Metazoa</taxon>
        <taxon>Spiralia</taxon>
        <taxon>Lophotrochozoa</taxon>
        <taxon>Platyhelminthes</taxon>
        <taxon>Trematoda</taxon>
        <taxon>Digenea</taxon>
        <taxon>Strigeidida</taxon>
        <taxon>Schistosomatoidea</taxon>
        <taxon>Schistosomatidae</taxon>
        <taxon>Schistosoma</taxon>
    </lineage>
</organism>
<evidence type="ECO:0000256" key="4">
    <source>
        <dbReference type="SAM" id="MobiDB-lite"/>
    </source>
</evidence>
<evidence type="ECO:0000256" key="2">
    <source>
        <dbReference type="ARBA" id="ARBA00022723"/>
    </source>
</evidence>
<proteinExistence type="inferred from homology"/>
<dbReference type="WBParaSite" id="SMTH1_26810.1">
    <property type="protein sequence ID" value="SMTH1_26810.1"/>
    <property type="gene ID" value="SMTH1_26810"/>
</dbReference>
<dbReference type="Proteomes" id="UP000050791">
    <property type="component" value="Unassembled WGS sequence"/>
</dbReference>
<name>A0AA85B214_9TREM</name>
<dbReference type="PROSITE" id="PS51792">
    <property type="entry name" value="YIPPEE"/>
    <property type="match status" value="1"/>
</dbReference>
<feature type="region of interest" description="Disordered" evidence="4">
    <location>
        <begin position="481"/>
        <end position="545"/>
    </location>
</feature>
<reference evidence="7" key="1">
    <citation type="submission" date="2023-11" db="UniProtKB">
        <authorList>
            <consortium name="WormBaseParasite"/>
        </authorList>
    </citation>
    <scope>IDENTIFICATION</scope>
</reference>
<evidence type="ECO:0000313" key="6">
    <source>
        <dbReference type="Proteomes" id="UP000050791"/>
    </source>
</evidence>
<dbReference type="AlphaFoldDB" id="A0AA85B214"/>
<dbReference type="Pfam" id="PF03226">
    <property type="entry name" value="Yippee-Mis18"/>
    <property type="match status" value="1"/>
</dbReference>
<accession>A0AA85B214</accession>
<dbReference type="InterPro" id="IPR039058">
    <property type="entry name" value="Yippee_fam"/>
</dbReference>
<evidence type="ECO:0000256" key="3">
    <source>
        <dbReference type="ARBA" id="ARBA00022833"/>
    </source>
</evidence>